<comment type="domain">
    <text evidence="7">A pair of annexin repeats may form one binding site for calcium and phospholipid.</text>
</comment>
<dbReference type="GO" id="GO:0009651">
    <property type="term" value="P:response to salt stress"/>
    <property type="evidence" value="ECO:0007669"/>
    <property type="project" value="TreeGrafter"/>
</dbReference>
<dbReference type="RefSeq" id="XP_022155353.1">
    <property type="nucleotide sequence ID" value="XM_022299661.1"/>
</dbReference>
<dbReference type="GeneID" id="111022496"/>
<dbReference type="GO" id="GO:0009409">
    <property type="term" value="P:response to cold"/>
    <property type="evidence" value="ECO:0007669"/>
    <property type="project" value="TreeGrafter"/>
</dbReference>
<evidence type="ECO:0000313" key="9">
    <source>
        <dbReference type="RefSeq" id="XP_022155353.1"/>
    </source>
</evidence>
<dbReference type="Gene3D" id="1.10.220.10">
    <property type="entry name" value="Annexin"/>
    <property type="match status" value="4"/>
</dbReference>
<dbReference type="InterPro" id="IPR001464">
    <property type="entry name" value="Annexin"/>
</dbReference>
<dbReference type="GO" id="GO:0009408">
    <property type="term" value="P:response to heat"/>
    <property type="evidence" value="ECO:0007669"/>
    <property type="project" value="TreeGrafter"/>
</dbReference>
<evidence type="ECO:0000313" key="8">
    <source>
        <dbReference type="Proteomes" id="UP000504603"/>
    </source>
</evidence>
<evidence type="ECO:0000256" key="1">
    <source>
        <dbReference type="ARBA" id="ARBA00007831"/>
    </source>
</evidence>
<evidence type="ECO:0000256" key="7">
    <source>
        <dbReference type="RuleBase" id="RU003540"/>
    </source>
</evidence>
<dbReference type="PANTHER" id="PTHR10502">
    <property type="entry name" value="ANNEXIN"/>
    <property type="match status" value="1"/>
</dbReference>
<dbReference type="AlphaFoldDB" id="A0A6J1DMQ8"/>
<dbReference type="KEGG" id="mcha:111022496"/>
<keyword evidence="4 7" id="KW-0106">Calcium</keyword>
<dbReference type="SUPFAM" id="SSF47874">
    <property type="entry name" value="Annexin"/>
    <property type="match status" value="1"/>
</dbReference>
<proteinExistence type="inferred from homology"/>
<dbReference type="FunFam" id="1.10.220.10:FF:000001">
    <property type="entry name" value="Annexin"/>
    <property type="match status" value="1"/>
</dbReference>
<gene>
    <name evidence="9" type="primary">LOC111022496</name>
</gene>
<dbReference type="GO" id="GO:0005886">
    <property type="term" value="C:plasma membrane"/>
    <property type="evidence" value="ECO:0007669"/>
    <property type="project" value="TreeGrafter"/>
</dbReference>
<dbReference type="FunFam" id="1.10.220.10:FF:000008">
    <property type="entry name" value="Annexin"/>
    <property type="match status" value="1"/>
</dbReference>
<dbReference type="OrthoDB" id="37886at2759"/>
<name>A0A6J1DMQ8_MOMCH</name>
<comment type="similarity">
    <text evidence="1 7">Belongs to the annexin family.</text>
</comment>
<dbReference type="GO" id="GO:0001786">
    <property type="term" value="F:phosphatidylserine binding"/>
    <property type="evidence" value="ECO:0007669"/>
    <property type="project" value="TreeGrafter"/>
</dbReference>
<dbReference type="FunFam" id="1.10.220.10:FF:000002">
    <property type="entry name" value="Annexin"/>
    <property type="match status" value="1"/>
</dbReference>
<dbReference type="GO" id="GO:0005737">
    <property type="term" value="C:cytoplasm"/>
    <property type="evidence" value="ECO:0007669"/>
    <property type="project" value="TreeGrafter"/>
</dbReference>
<keyword evidence="3 7" id="KW-0677">Repeat</keyword>
<evidence type="ECO:0000256" key="5">
    <source>
        <dbReference type="ARBA" id="ARBA00023216"/>
    </source>
</evidence>
<evidence type="ECO:0000256" key="6">
    <source>
        <dbReference type="ARBA" id="ARBA00023302"/>
    </source>
</evidence>
<reference evidence="9" key="1">
    <citation type="submission" date="2025-08" db="UniProtKB">
        <authorList>
            <consortium name="RefSeq"/>
        </authorList>
    </citation>
    <scope>IDENTIFICATION</scope>
</reference>
<dbReference type="SMART" id="SM00335">
    <property type="entry name" value="ANX"/>
    <property type="match status" value="4"/>
</dbReference>
<dbReference type="InterPro" id="IPR018502">
    <property type="entry name" value="Annexin_repeat"/>
</dbReference>
<keyword evidence="6 7" id="KW-0111">Calcium/phospholipid-binding</keyword>
<dbReference type="GO" id="GO:0009414">
    <property type="term" value="P:response to water deprivation"/>
    <property type="evidence" value="ECO:0007669"/>
    <property type="project" value="TreeGrafter"/>
</dbReference>
<keyword evidence="2" id="KW-0479">Metal-binding</keyword>
<accession>A0A6J1DMQ8</accession>
<keyword evidence="8" id="KW-1185">Reference proteome</keyword>
<sequence>MSSLIIPPVLTSPRDDAVQLYRAFKGFGCDTAGVINVLAHRDAAQRALIQQEYQAMYSEDLTKRLKSELSGKVEKAILLWLYDPATRDAIIVREALYGESFSLKAATEVICSRTPSQIHHFKQVYLAMFRSPLERDIESRTADDHKKLLLAYVSKPRYEGPEVDRALAEKDAKSLYKAGEKKLGTDEDKFIKIFSERSRAHLSAVSYAYKHAYGNSLKEAVKKETSGSFEHGLLTILLCAENPGLYFAKVLRKAMKGMGTDDSTLIRVIVSRAEIDMQYIKAEYHKKYKKTLHKAVHSETSGTYRDFLLSLLGPDH</sequence>
<dbReference type="PROSITE" id="PS00223">
    <property type="entry name" value="ANNEXIN_1"/>
    <property type="match status" value="1"/>
</dbReference>
<organism evidence="8 9">
    <name type="scientific">Momordica charantia</name>
    <name type="common">Bitter gourd</name>
    <name type="synonym">Balsam pear</name>
    <dbReference type="NCBI Taxonomy" id="3673"/>
    <lineage>
        <taxon>Eukaryota</taxon>
        <taxon>Viridiplantae</taxon>
        <taxon>Streptophyta</taxon>
        <taxon>Embryophyta</taxon>
        <taxon>Tracheophyta</taxon>
        <taxon>Spermatophyta</taxon>
        <taxon>Magnoliopsida</taxon>
        <taxon>eudicotyledons</taxon>
        <taxon>Gunneridae</taxon>
        <taxon>Pentapetalae</taxon>
        <taxon>rosids</taxon>
        <taxon>fabids</taxon>
        <taxon>Cucurbitales</taxon>
        <taxon>Cucurbitaceae</taxon>
        <taxon>Momordiceae</taxon>
        <taxon>Momordica</taxon>
    </lineage>
</organism>
<dbReference type="InterPro" id="IPR037104">
    <property type="entry name" value="Annexin_sf"/>
</dbReference>
<dbReference type="GO" id="GO:0005509">
    <property type="term" value="F:calcium ion binding"/>
    <property type="evidence" value="ECO:0007669"/>
    <property type="project" value="InterPro"/>
</dbReference>
<dbReference type="PRINTS" id="PR00196">
    <property type="entry name" value="ANNEXIN"/>
</dbReference>
<dbReference type="PROSITE" id="PS51897">
    <property type="entry name" value="ANNEXIN_2"/>
    <property type="match status" value="4"/>
</dbReference>
<dbReference type="InterPro" id="IPR018252">
    <property type="entry name" value="Annexin_repeat_CS"/>
</dbReference>
<evidence type="ECO:0000256" key="3">
    <source>
        <dbReference type="ARBA" id="ARBA00022737"/>
    </source>
</evidence>
<dbReference type="Pfam" id="PF00191">
    <property type="entry name" value="Annexin"/>
    <property type="match status" value="4"/>
</dbReference>
<protein>
    <recommendedName>
        <fullName evidence="7">Annexin</fullName>
    </recommendedName>
</protein>
<dbReference type="GO" id="GO:0005544">
    <property type="term" value="F:calcium-dependent phospholipid binding"/>
    <property type="evidence" value="ECO:0007669"/>
    <property type="project" value="UniProtKB-KW"/>
</dbReference>
<dbReference type="PANTHER" id="PTHR10502:SF102">
    <property type="entry name" value="ANNEXIN B11"/>
    <property type="match status" value="1"/>
</dbReference>
<evidence type="ECO:0000256" key="2">
    <source>
        <dbReference type="ARBA" id="ARBA00022723"/>
    </source>
</evidence>
<dbReference type="Proteomes" id="UP000504603">
    <property type="component" value="Unplaced"/>
</dbReference>
<evidence type="ECO:0000256" key="4">
    <source>
        <dbReference type="ARBA" id="ARBA00022837"/>
    </source>
</evidence>
<keyword evidence="5 7" id="KW-0041">Annexin</keyword>